<reference evidence="2" key="1">
    <citation type="submission" date="2016-11" db="UniProtKB">
        <authorList>
            <consortium name="WormBaseParasite"/>
        </authorList>
    </citation>
    <scope>IDENTIFICATION</scope>
</reference>
<proteinExistence type="predicted"/>
<organism evidence="1 2">
    <name type="scientific">Bursaphelenchus xylophilus</name>
    <name type="common">Pinewood nematode worm</name>
    <name type="synonym">Aphelenchoides xylophilus</name>
    <dbReference type="NCBI Taxonomy" id="6326"/>
    <lineage>
        <taxon>Eukaryota</taxon>
        <taxon>Metazoa</taxon>
        <taxon>Ecdysozoa</taxon>
        <taxon>Nematoda</taxon>
        <taxon>Chromadorea</taxon>
        <taxon>Rhabditida</taxon>
        <taxon>Tylenchina</taxon>
        <taxon>Tylenchomorpha</taxon>
        <taxon>Aphelenchoidea</taxon>
        <taxon>Aphelenchoididae</taxon>
        <taxon>Bursaphelenchus</taxon>
    </lineage>
</organism>
<evidence type="ECO:0000313" key="2">
    <source>
        <dbReference type="WBParaSite" id="BXY_1498700.1"/>
    </source>
</evidence>
<protein>
    <submittedName>
        <fullName evidence="2">Uncharacterized protein</fullName>
    </submittedName>
</protein>
<evidence type="ECO:0000313" key="1">
    <source>
        <dbReference type="Proteomes" id="UP000095284"/>
    </source>
</evidence>
<dbReference type="AlphaFoldDB" id="A0A1I7SPJ5"/>
<dbReference type="Proteomes" id="UP000095284">
    <property type="component" value="Unplaced"/>
</dbReference>
<dbReference type="WBParaSite" id="BXY_1498700.1">
    <property type="protein sequence ID" value="BXY_1498700.1"/>
    <property type="gene ID" value="BXY_1498700"/>
</dbReference>
<name>A0A1I7SPJ5_BURXY</name>
<accession>A0A1I7SPJ5</accession>
<sequence length="138" mass="16525">MFNIWELVLYPVSRNYFEDRELKFRIPRNIHKMQSYCLCSETPIARGPCSVFYAYNSIRLIQKFFHMCLKNFKKFRPKPVGLIYILLERGLFVDYSRLITFYNLAICSSSAVLNLNYSKEEKVNRRRYVSSGCIFLIF</sequence>